<reference evidence="2 3" key="1">
    <citation type="submission" date="2023-02" db="EMBL/GenBank/DDBJ databases">
        <title>LHISI_Scaffold_Assembly.</title>
        <authorList>
            <person name="Stuart O.P."/>
            <person name="Cleave R."/>
            <person name="Magrath M.J.L."/>
            <person name="Mikheyev A.S."/>
        </authorList>
    </citation>
    <scope>NUCLEOTIDE SEQUENCE [LARGE SCALE GENOMIC DNA]</scope>
    <source>
        <strain evidence="2">Daus_M_001</strain>
        <tissue evidence="2">Leg muscle</tissue>
    </source>
</reference>
<proteinExistence type="predicted"/>
<dbReference type="SMART" id="SM00228">
    <property type="entry name" value="PDZ"/>
    <property type="match status" value="1"/>
</dbReference>
<evidence type="ECO:0000313" key="2">
    <source>
        <dbReference type="EMBL" id="KAJ8883350.1"/>
    </source>
</evidence>
<name>A0ABQ9HG94_9NEOP</name>
<feature type="domain" description="PDZ" evidence="1">
    <location>
        <begin position="153"/>
        <end position="230"/>
    </location>
</feature>
<dbReference type="Pfam" id="PF00595">
    <property type="entry name" value="PDZ"/>
    <property type="match status" value="1"/>
</dbReference>
<dbReference type="PROSITE" id="PS50106">
    <property type="entry name" value="PDZ"/>
    <property type="match status" value="1"/>
</dbReference>
<dbReference type="Gene3D" id="2.30.42.10">
    <property type="match status" value="1"/>
</dbReference>
<dbReference type="InterPro" id="IPR036034">
    <property type="entry name" value="PDZ_sf"/>
</dbReference>
<dbReference type="SUPFAM" id="SSF50156">
    <property type="entry name" value="PDZ domain-like"/>
    <property type="match status" value="1"/>
</dbReference>
<evidence type="ECO:0000259" key="1">
    <source>
        <dbReference type="PROSITE" id="PS50106"/>
    </source>
</evidence>
<accession>A0ABQ9HG94</accession>
<dbReference type="InterPro" id="IPR001478">
    <property type="entry name" value="PDZ"/>
</dbReference>
<keyword evidence="3" id="KW-1185">Reference proteome</keyword>
<sequence length="438" mass="48547">MKTYFISTMSDERLSSLAILSIKNDIARKRFCPMLSCVLRLCRTMPLVNGFSQGSPVFSPLTCILALLHNQPVSSSSALKTSMLRTIQLSAPHSCLRFVQRLELIVPGATERLLAAHQTPSTGDQTDEDLDDEDMATGWAVEVLQLPTSLELDIRVRKGPEPLGENTAARGISVDAVDKGENGMLVIALAANGAMARDGRVIPGDYLISVNNESLRRVTNGQARAILRRAQLLSTDIRSGRHMPYEQKVGGSGRIKKGIAGCHRDLCNLWKRRRTSLTTTLAPLLAQSLKFINKYSQNSQQPGTIKFLPSHKNKTTMMLNKDVNKKMCLMCKITLAHATLLRSVPANAMDDFDPSTSKEELWESHNSGRLNSRADRVDFKCWTTSVTLINNASNYKIVLPAWNSDFWSPPPLEPQLFYPMSHRPQIAEKKIVSDTTGS</sequence>
<evidence type="ECO:0000313" key="3">
    <source>
        <dbReference type="Proteomes" id="UP001159363"/>
    </source>
</evidence>
<organism evidence="2 3">
    <name type="scientific">Dryococelus australis</name>
    <dbReference type="NCBI Taxonomy" id="614101"/>
    <lineage>
        <taxon>Eukaryota</taxon>
        <taxon>Metazoa</taxon>
        <taxon>Ecdysozoa</taxon>
        <taxon>Arthropoda</taxon>
        <taxon>Hexapoda</taxon>
        <taxon>Insecta</taxon>
        <taxon>Pterygota</taxon>
        <taxon>Neoptera</taxon>
        <taxon>Polyneoptera</taxon>
        <taxon>Phasmatodea</taxon>
        <taxon>Verophasmatodea</taxon>
        <taxon>Anareolatae</taxon>
        <taxon>Phasmatidae</taxon>
        <taxon>Eurycanthinae</taxon>
        <taxon>Dryococelus</taxon>
    </lineage>
</organism>
<dbReference type="EMBL" id="JARBHB010000005">
    <property type="protein sequence ID" value="KAJ8883350.1"/>
    <property type="molecule type" value="Genomic_DNA"/>
</dbReference>
<dbReference type="Proteomes" id="UP001159363">
    <property type="component" value="Chromosome 4"/>
</dbReference>
<comment type="caution">
    <text evidence="2">The sequence shown here is derived from an EMBL/GenBank/DDBJ whole genome shotgun (WGS) entry which is preliminary data.</text>
</comment>
<gene>
    <name evidence="2" type="ORF">PR048_015193</name>
</gene>
<protein>
    <recommendedName>
        <fullName evidence="1">PDZ domain-containing protein</fullName>
    </recommendedName>
</protein>